<dbReference type="PANTHER" id="PTHR31208:SF4">
    <property type="entry name" value="OS07G0585000 PROTEIN"/>
    <property type="match status" value="1"/>
</dbReference>
<proteinExistence type="predicted"/>
<dbReference type="InterPro" id="IPR022256">
    <property type="entry name" value="DUF3778"/>
</dbReference>
<dbReference type="PANTHER" id="PTHR31208">
    <property type="entry name" value="EXPRESSED PROTEIN"/>
    <property type="match status" value="1"/>
</dbReference>
<protein>
    <recommendedName>
        <fullName evidence="1">DUF3778 domain-containing protein</fullName>
    </recommendedName>
</protein>
<dbReference type="HOGENOM" id="CLU_503806_0_0_1"/>
<evidence type="ECO:0000313" key="2">
    <source>
        <dbReference type="EnsemblPlants" id="OBART08G12310.1"/>
    </source>
</evidence>
<evidence type="ECO:0000259" key="1">
    <source>
        <dbReference type="Pfam" id="PF12620"/>
    </source>
</evidence>
<evidence type="ECO:0000313" key="3">
    <source>
        <dbReference type="Proteomes" id="UP000026960"/>
    </source>
</evidence>
<dbReference type="Pfam" id="PF12620">
    <property type="entry name" value="DUF3778"/>
    <property type="match status" value="1"/>
</dbReference>
<dbReference type="PaxDb" id="65489-OBART08G12310.1"/>
<name>A0A0D3GZH6_9ORYZ</name>
<dbReference type="Proteomes" id="UP000026960">
    <property type="component" value="Chromosome 8"/>
</dbReference>
<reference evidence="2" key="2">
    <citation type="submission" date="2015-03" db="UniProtKB">
        <authorList>
            <consortium name="EnsemblPlants"/>
        </authorList>
    </citation>
    <scope>IDENTIFICATION</scope>
</reference>
<dbReference type="EnsemblPlants" id="OBART08G12310.1">
    <property type="protein sequence ID" value="OBART08G12310.1"/>
    <property type="gene ID" value="OBART08G12310"/>
</dbReference>
<accession>A0A0D3GZH6</accession>
<dbReference type="Gramene" id="OBART08G12310.1">
    <property type="protein sequence ID" value="OBART08G12310.1"/>
    <property type="gene ID" value="OBART08G12310"/>
</dbReference>
<feature type="domain" description="DUF3778" evidence="1">
    <location>
        <begin position="125"/>
        <end position="146"/>
    </location>
</feature>
<dbReference type="eggNOG" id="ENOG502R3V8">
    <property type="taxonomic scope" value="Eukaryota"/>
</dbReference>
<reference evidence="2" key="1">
    <citation type="journal article" date="2009" name="Rice">
        <title>De Novo Next Generation Sequencing of Plant Genomes.</title>
        <authorList>
            <person name="Rounsley S."/>
            <person name="Marri P.R."/>
            <person name="Yu Y."/>
            <person name="He R."/>
            <person name="Sisneros N."/>
            <person name="Goicoechea J.L."/>
            <person name="Lee S.J."/>
            <person name="Angelova A."/>
            <person name="Kudrna D."/>
            <person name="Luo M."/>
            <person name="Affourtit J."/>
            <person name="Desany B."/>
            <person name="Knight J."/>
            <person name="Niazi F."/>
            <person name="Egholm M."/>
            <person name="Wing R.A."/>
        </authorList>
    </citation>
    <scope>NUCLEOTIDE SEQUENCE [LARGE SCALE GENOMIC DNA]</scope>
    <source>
        <strain evidence="2">cv. IRGC 105608</strain>
    </source>
</reference>
<keyword evidence="3" id="KW-1185">Reference proteome</keyword>
<sequence length="541" mass="58661">MAVAGCYRIGCRHSCPGTVAADDGCGFGFQSVSASVVVGGCRGPYGGGGHRCPSPAPVAADGGRRFCPQSASGSAGPNSYGWMSSSVMVDWWMSMAVEAPVEAGYPFGLSTDRLFDPSRQGLQSVLLRFNGELRRNHLLSPLKLTPTSRAQQQRHNCAVPMEAAERDYRFVKWCAYQKAPPSPPDAGASTAPPSLALTLPDVAPPQRARRDIDSVLDQLLGFALVLLPDVVAAEGGTFAREFSLSTNDIFHSHVGFLQLELSYIGVMPISPTPKPALANVEEHEAAGVSAGGAANGKEYGKIEFPDLNLVEENQITLSMAHPTPVSFVESPRSSVLFFLVHPKARLAVVVPIAMVLAQPSPAFLCQDSRERRKIPLCMTCGVYSSGKKLFQKLPVCNQTSFWIPHSYFLKSHIPQLLFQKPRPNRVCLVGLLTCFCFCKSQKLTKGPIKLIPPSVSMDYGCTAAVVVNEEREVDGDVVELDAVAEHAGLDDPINPNIYGLQFVRRVSLERTTTNLRVGVKDQTRISKLLHVLRTRGFDLKK</sequence>
<dbReference type="AlphaFoldDB" id="A0A0D3GZH6"/>
<organism evidence="2">
    <name type="scientific">Oryza barthii</name>
    <dbReference type="NCBI Taxonomy" id="65489"/>
    <lineage>
        <taxon>Eukaryota</taxon>
        <taxon>Viridiplantae</taxon>
        <taxon>Streptophyta</taxon>
        <taxon>Embryophyta</taxon>
        <taxon>Tracheophyta</taxon>
        <taxon>Spermatophyta</taxon>
        <taxon>Magnoliopsida</taxon>
        <taxon>Liliopsida</taxon>
        <taxon>Poales</taxon>
        <taxon>Poaceae</taxon>
        <taxon>BOP clade</taxon>
        <taxon>Oryzoideae</taxon>
        <taxon>Oryzeae</taxon>
        <taxon>Oryzinae</taxon>
        <taxon>Oryza</taxon>
    </lineage>
</organism>